<organism evidence="2 3">
    <name type="scientific">Lactococcus lactis</name>
    <dbReference type="NCBI Taxonomy" id="1358"/>
    <lineage>
        <taxon>Bacteria</taxon>
        <taxon>Bacillati</taxon>
        <taxon>Bacillota</taxon>
        <taxon>Bacilli</taxon>
        <taxon>Lactobacillales</taxon>
        <taxon>Streptococcaceae</taxon>
        <taxon>Lactococcus</taxon>
    </lineage>
</organism>
<dbReference type="AlphaFoldDB" id="A0AAP4DVC4"/>
<protein>
    <submittedName>
        <fullName evidence="2">Uncharacterized protein</fullName>
    </submittedName>
</protein>
<evidence type="ECO:0000256" key="1">
    <source>
        <dbReference type="SAM" id="SignalP"/>
    </source>
</evidence>
<reference evidence="2" key="2">
    <citation type="journal article" date="2023" name="Food Microbiol.">
        <title>Evaluation of the fermentation potential of lactic acid bacteria isolated from herbs, fruits and vegetables as starter cultures in nut-based milk alternatives.</title>
        <authorList>
            <person name="Huang W."/>
            <person name="Dong A."/>
            <person name="Pham H.T."/>
            <person name="Zhou C."/>
            <person name="Huo Z."/>
            <person name="Watjen A.P."/>
            <person name="Prakash S."/>
            <person name="Bang-Berthelsen C.H."/>
            <person name="Turner M.S."/>
        </authorList>
    </citation>
    <scope>NUCLEOTIDE SEQUENCE</scope>
    <source>
        <strain evidence="2">54</strain>
    </source>
</reference>
<name>A0AAP4DVC4_9LACT</name>
<dbReference type="RefSeq" id="WP_278228577.1">
    <property type="nucleotide sequence ID" value="NZ_JAOWLV010000016.1"/>
</dbReference>
<sequence length="433" mass="46529">MSSRRVISLGAITALTVVAGLMGSPAKADTSTSISPDLNSLFFSWDPAKADDTSTAVLDSDVTLKSAFSKDSTSRYSTSALFANKISINNVDHTYSFTNGDAQSSSYYTVDANNGSITTLSGQSKYYSKKNADGNLDLGRVTTTSDGMQIAEKLTLNVANRSIDHETTIRNGSSTLKGSAYYGTLLDTMLDSNDQIPIYSAGDGGIYLEDSNLRLYCEPTSSNLSLNAGHYVHTPGGAMANSVSADNQPMGKELTKVGDSAITYQLKNATTLPVDGIVTYDYSEMLYTQNQLTWKNGEANGWKMFSGTDLTLMEDPGNALFRNYVFYSPNHEAISKQFRDLIPGVYHLTVYAKGEAGSDPTLPLKVSLKTNPSSGESRTLLLANPLNSGEKVQKGYFKVSVNVTLSPDEDNPLIVVENYNGGYIAGVSITPIN</sequence>
<proteinExistence type="predicted"/>
<accession>A0AAP4DVC4</accession>
<gene>
    <name evidence="2" type="ORF">OGZ50_12835</name>
</gene>
<comment type="caution">
    <text evidence="2">The sequence shown here is derived from an EMBL/GenBank/DDBJ whole genome shotgun (WGS) entry which is preliminary data.</text>
</comment>
<keyword evidence="1" id="KW-0732">Signal</keyword>
<dbReference type="EMBL" id="JAOWLV010000016">
    <property type="protein sequence ID" value="MDG4977614.1"/>
    <property type="molecule type" value="Genomic_DNA"/>
</dbReference>
<dbReference type="Proteomes" id="UP001152598">
    <property type="component" value="Unassembled WGS sequence"/>
</dbReference>
<evidence type="ECO:0000313" key="2">
    <source>
        <dbReference type="EMBL" id="MDG4977614.1"/>
    </source>
</evidence>
<evidence type="ECO:0000313" key="3">
    <source>
        <dbReference type="Proteomes" id="UP001152598"/>
    </source>
</evidence>
<feature type="chain" id="PRO_5042952778" evidence="1">
    <location>
        <begin position="29"/>
        <end position="433"/>
    </location>
</feature>
<reference evidence="2" key="1">
    <citation type="submission" date="2022-10" db="EMBL/GenBank/DDBJ databases">
        <authorList>
            <person name="Turner M.S."/>
            <person name="Huang W."/>
        </authorList>
    </citation>
    <scope>NUCLEOTIDE SEQUENCE</scope>
    <source>
        <strain evidence="2">54</strain>
    </source>
</reference>
<feature type="signal peptide" evidence="1">
    <location>
        <begin position="1"/>
        <end position="28"/>
    </location>
</feature>